<name>E1R7Z8_SEDSS</name>
<feature type="transmembrane region" description="Helical" evidence="8">
    <location>
        <begin position="67"/>
        <end position="90"/>
    </location>
</feature>
<dbReference type="AlphaFoldDB" id="E1R7Z8"/>
<accession>E1R7Z8</accession>
<dbReference type="STRING" id="573413.Spirs_3767"/>
<dbReference type="OrthoDB" id="370691at2"/>
<dbReference type="EMBL" id="CP002116">
    <property type="protein sequence ID" value="ADK82853.1"/>
    <property type="molecule type" value="Genomic_DNA"/>
</dbReference>
<keyword evidence="4" id="KW-1003">Cell membrane</keyword>
<organism evidence="9 10">
    <name type="scientific">Sediminispirochaeta smaragdinae (strain DSM 11293 / JCM 15392 / SEBR 4228)</name>
    <name type="common">Spirochaeta smaragdinae</name>
    <dbReference type="NCBI Taxonomy" id="573413"/>
    <lineage>
        <taxon>Bacteria</taxon>
        <taxon>Pseudomonadati</taxon>
        <taxon>Spirochaetota</taxon>
        <taxon>Spirochaetia</taxon>
        <taxon>Spirochaetales</taxon>
        <taxon>Spirochaetaceae</taxon>
        <taxon>Sediminispirochaeta</taxon>
    </lineage>
</organism>
<keyword evidence="6 8" id="KW-1133">Transmembrane helix</keyword>
<dbReference type="GO" id="GO:0015385">
    <property type="term" value="F:sodium:proton antiporter activity"/>
    <property type="evidence" value="ECO:0007669"/>
    <property type="project" value="TreeGrafter"/>
</dbReference>
<dbReference type="RefSeq" id="WP_013256312.1">
    <property type="nucleotide sequence ID" value="NC_014364.1"/>
</dbReference>
<evidence type="ECO:0000256" key="1">
    <source>
        <dbReference type="ARBA" id="ARBA00004651"/>
    </source>
</evidence>
<gene>
    <name evidence="9" type="ordered locus">Spirs_3767</name>
</gene>
<dbReference type="GO" id="GO:0005886">
    <property type="term" value="C:plasma membrane"/>
    <property type="evidence" value="ECO:0007669"/>
    <property type="project" value="UniProtKB-SubCell"/>
</dbReference>
<dbReference type="InterPro" id="IPR007208">
    <property type="entry name" value="MrpF/PhaF-like"/>
</dbReference>
<evidence type="ECO:0000313" key="10">
    <source>
        <dbReference type="Proteomes" id="UP000002318"/>
    </source>
</evidence>
<evidence type="ECO:0000256" key="7">
    <source>
        <dbReference type="ARBA" id="ARBA00023136"/>
    </source>
</evidence>
<proteinExistence type="inferred from homology"/>
<reference evidence="9 10" key="1">
    <citation type="journal article" date="2010" name="Stand. Genomic Sci.">
        <title>Complete genome sequence of Spirochaeta smaragdinae type strain (SEBR 4228).</title>
        <authorList>
            <person name="Mavromatis K."/>
            <person name="Yasawong M."/>
            <person name="Chertkov O."/>
            <person name="Lapidus A."/>
            <person name="Lucas S."/>
            <person name="Nolan M."/>
            <person name="Del Rio T.G."/>
            <person name="Tice H."/>
            <person name="Cheng J.F."/>
            <person name="Pitluck S."/>
            <person name="Liolios K."/>
            <person name="Ivanova N."/>
            <person name="Tapia R."/>
            <person name="Han C."/>
            <person name="Bruce D."/>
            <person name="Goodwin L."/>
            <person name="Pati A."/>
            <person name="Chen A."/>
            <person name="Palaniappan K."/>
            <person name="Land M."/>
            <person name="Hauser L."/>
            <person name="Chang Y.J."/>
            <person name="Jeffries C.D."/>
            <person name="Detter J.C."/>
            <person name="Rohde M."/>
            <person name="Brambilla E."/>
            <person name="Spring S."/>
            <person name="Goker M."/>
            <person name="Sikorski J."/>
            <person name="Woyke T."/>
            <person name="Bristow J."/>
            <person name="Eisen J.A."/>
            <person name="Markowitz V."/>
            <person name="Hugenholtz P."/>
            <person name="Klenk H.P."/>
            <person name="Kyrpides N.C."/>
        </authorList>
    </citation>
    <scope>NUCLEOTIDE SEQUENCE [LARGE SCALE GENOMIC DNA]</scope>
    <source>
        <strain evidence="10">DSM 11293 / JCM 15392 / SEBR 4228</strain>
    </source>
</reference>
<dbReference type="Pfam" id="PF04066">
    <property type="entry name" value="MrpF_PhaF"/>
    <property type="match status" value="1"/>
</dbReference>
<dbReference type="eggNOG" id="COG2212">
    <property type="taxonomic scope" value="Bacteria"/>
</dbReference>
<dbReference type="Proteomes" id="UP000002318">
    <property type="component" value="Chromosome"/>
</dbReference>
<dbReference type="HOGENOM" id="CLU_125825_2_2_12"/>
<protein>
    <submittedName>
        <fullName evidence="9">Multiple resistance and pH regulation protein F</fullName>
    </submittedName>
</protein>
<evidence type="ECO:0000256" key="8">
    <source>
        <dbReference type="SAM" id="Phobius"/>
    </source>
</evidence>
<keyword evidence="7 8" id="KW-0472">Membrane</keyword>
<dbReference type="PANTHER" id="PTHR34702">
    <property type="entry name" value="NA(+)/H(+) ANTIPORTER SUBUNIT F1"/>
    <property type="match status" value="1"/>
</dbReference>
<comment type="subcellular location">
    <subcellularLocation>
        <location evidence="1">Cell membrane</location>
        <topology evidence="1">Multi-pass membrane protein</topology>
    </subcellularLocation>
</comment>
<keyword evidence="5 8" id="KW-0812">Transmembrane</keyword>
<comment type="similarity">
    <text evidence="2">Belongs to the CPA3 antiporters (TC 2.A.63) subunit F family.</text>
</comment>
<keyword evidence="3" id="KW-0813">Transport</keyword>
<evidence type="ECO:0000256" key="2">
    <source>
        <dbReference type="ARBA" id="ARBA00009212"/>
    </source>
</evidence>
<evidence type="ECO:0000256" key="5">
    <source>
        <dbReference type="ARBA" id="ARBA00022692"/>
    </source>
</evidence>
<dbReference type="KEGG" id="ssm:Spirs_3767"/>
<feature type="transmembrane region" description="Helical" evidence="8">
    <location>
        <begin position="12"/>
        <end position="34"/>
    </location>
</feature>
<evidence type="ECO:0000313" key="9">
    <source>
        <dbReference type="EMBL" id="ADK82853.1"/>
    </source>
</evidence>
<sequence>MDIFASAPPVSLLLDLMLAFLLGSALISMIRVVIGPSAADRMIGLNLVSGQILALLVLLAVRGGHGIYLDVALVYDIFGFVGLLAITHYLQRKGEGE</sequence>
<feature type="transmembrane region" description="Helical" evidence="8">
    <location>
        <begin position="43"/>
        <end position="61"/>
    </location>
</feature>
<keyword evidence="10" id="KW-1185">Reference proteome</keyword>
<evidence type="ECO:0000256" key="6">
    <source>
        <dbReference type="ARBA" id="ARBA00022989"/>
    </source>
</evidence>
<evidence type="ECO:0000256" key="3">
    <source>
        <dbReference type="ARBA" id="ARBA00022448"/>
    </source>
</evidence>
<dbReference type="PANTHER" id="PTHR34702:SF1">
    <property type="entry name" value="NA(+)_H(+) ANTIPORTER SUBUNIT F"/>
    <property type="match status" value="1"/>
</dbReference>
<evidence type="ECO:0000256" key="4">
    <source>
        <dbReference type="ARBA" id="ARBA00022475"/>
    </source>
</evidence>